<sequence length="357" mass="39213">MTSHPAEPPMTVETAATDRLERLGEEVLRVEDLTMHFPVRGGVFRRPVGAVRAVDGVSFAIDQGETLSLVGESGCGKSTTGRMVVRLLEPTAGRILYRGHDLATMSEDELRPWRSKTQIVFQDPYASLSPRMTVHDIVAEPLRVQGRYRQGGADRVSELLDLVGLQPEHANRYAHEFSGGQRQRIGIARALALDPELLVLDEPVSALDVSIQAQVVNKLRELQQRLGLAYLFISHDLSIVRHVSHRIAVMYLGVIVETGTRDEIFSAPQHPYTQALLSAVPVPDPRLRGARERITLTGDVPNPANPPSGCRFRTRCWKAQAKCAEEVPELTDRLGAGHPSACHFPELLTVLPSGAAS</sequence>
<evidence type="ECO:0000256" key="1">
    <source>
        <dbReference type="ARBA" id="ARBA00005417"/>
    </source>
</evidence>
<dbReference type="Pfam" id="PF00005">
    <property type="entry name" value="ABC_tran"/>
    <property type="match status" value="1"/>
</dbReference>
<dbReference type="FunFam" id="3.40.50.300:FF:000016">
    <property type="entry name" value="Oligopeptide ABC transporter ATP-binding component"/>
    <property type="match status" value="1"/>
</dbReference>
<dbReference type="EMBL" id="LT629791">
    <property type="protein sequence ID" value="SDU59540.1"/>
    <property type="molecule type" value="Genomic_DNA"/>
</dbReference>
<dbReference type="GO" id="GO:0016887">
    <property type="term" value="F:ATP hydrolysis activity"/>
    <property type="evidence" value="ECO:0007669"/>
    <property type="project" value="InterPro"/>
</dbReference>
<keyword evidence="7" id="KW-1185">Reference proteome</keyword>
<evidence type="ECO:0000256" key="2">
    <source>
        <dbReference type="ARBA" id="ARBA00022448"/>
    </source>
</evidence>
<gene>
    <name evidence="6" type="ORF">SAMN04488563_3043</name>
</gene>
<dbReference type="InterPro" id="IPR003593">
    <property type="entry name" value="AAA+_ATPase"/>
</dbReference>
<keyword evidence="2" id="KW-0813">Transport</keyword>
<dbReference type="SUPFAM" id="SSF52540">
    <property type="entry name" value="P-loop containing nucleoside triphosphate hydrolases"/>
    <property type="match status" value="1"/>
</dbReference>
<dbReference type="STRING" id="419479.SAMN04488563_3043"/>
<dbReference type="GO" id="GO:0055085">
    <property type="term" value="P:transmembrane transport"/>
    <property type="evidence" value="ECO:0007669"/>
    <property type="project" value="UniProtKB-ARBA"/>
</dbReference>
<feature type="domain" description="ABC transporter" evidence="5">
    <location>
        <begin position="28"/>
        <end position="277"/>
    </location>
</feature>
<reference evidence="7" key="1">
    <citation type="submission" date="2016-10" db="EMBL/GenBank/DDBJ databases">
        <authorList>
            <person name="Varghese N."/>
            <person name="Submissions S."/>
        </authorList>
    </citation>
    <scope>NUCLEOTIDE SEQUENCE [LARGE SCALE GENOMIC DNA]</scope>
    <source>
        <strain evidence="7">DSM 45079</strain>
    </source>
</reference>
<keyword evidence="3" id="KW-0547">Nucleotide-binding</keyword>
<dbReference type="GO" id="GO:0015833">
    <property type="term" value="P:peptide transport"/>
    <property type="evidence" value="ECO:0007669"/>
    <property type="project" value="InterPro"/>
</dbReference>
<comment type="similarity">
    <text evidence="1">Belongs to the ABC transporter superfamily.</text>
</comment>
<dbReference type="PANTHER" id="PTHR43776:SF7">
    <property type="entry name" value="D,D-DIPEPTIDE TRANSPORT ATP-BINDING PROTEIN DDPF-RELATED"/>
    <property type="match status" value="1"/>
</dbReference>
<evidence type="ECO:0000313" key="7">
    <source>
        <dbReference type="Proteomes" id="UP000182977"/>
    </source>
</evidence>
<dbReference type="InterPro" id="IPR017871">
    <property type="entry name" value="ABC_transporter-like_CS"/>
</dbReference>
<dbReference type="CDD" id="cd03257">
    <property type="entry name" value="ABC_NikE_OppD_transporters"/>
    <property type="match status" value="1"/>
</dbReference>
<dbReference type="NCBIfam" id="TIGR01727">
    <property type="entry name" value="oligo_HPY"/>
    <property type="match status" value="1"/>
</dbReference>
<dbReference type="AlphaFoldDB" id="A0A1H2JSZ7"/>
<dbReference type="Proteomes" id="UP000182977">
    <property type="component" value="Chromosome I"/>
</dbReference>
<dbReference type="PROSITE" id="PS00211">
    <property type="entry name" value="ABC_TRANSPORTER_1"/>
    <property type="match status" value="1"/>
</dbReference>
<dbReference type="NCBIfam" id="NF008453">
    <property type="entry name" value="PRK11308.1"/>
    <property type="match status" value="1"/>
</dbReference>
<dbReference type="PANTHER" id="PTHR43776">
    <property type="entry name" value="TRANSPORT ATP-BINDING PROTEIN"/>
    <property type="match status" value="1"/>
</dbReference>
<dbReference type="InterPro" id="IPR003439">
    <property type="entry name" value="ABC_transporter-like_ATP-bd"/>
</dbReference>
<dbReference type="PROSITE" id="PS50893">
    <property type="entry name" value="ABC_TRANSPORTER_2"/>
    <property type="match status" value="1"/>
</dbReference>
<dbReference type="InterPro" id="IPR027417">
    <property type="entry name" value="P-loop_NTPase"/>
</dbReference>
<name>A0A1H2JSZ7_9ACTN</name>
<dbReference type="InterPro" id="IPR013563">
    <property type="entry name" value="Oligopep_ABC_C"/>
</dbReference>
<evidence type="ECO:0000259" key="5">
    <source>
        <dbReference type="PROSITE" id="PS50893"/>
    </source>
</evidence>
<evidence type="ECO:0000256" key="3">
    <source>
        <dbReference type="ARBA" id="ARBA00022741"/>
    </source>
</evidence>
<dbReference type="Gene3D" id="3.40.50.300">
    <property type="entry name" value="P-loop containing nucleotide triphosphate hydrolases"/>
    <property type="match status" value="1"/>
</dbReference>
<accession>A0A1H2JSZ7</accession>
<dbReference type="SMART" id="SM00382">
    <property type="entry name" value="AAA"/>
    <property type="match status" value="1"/>
</dbReference>
<dbReference type="GO" id="GO:0005524">
    <property type="term" value="F:ATP binding"/>
    <property type="evidence" value="ECO:0007669"/>
    <property type="project" value="UniProtKB-KW"/>
</dbReference>
<keyword evidence="4 6" id="KW-0067">ATP-binding</keyword>
<proteinExistence type="inferred from homology"/>
<protein>
    <submittedName>
        <fullName evidence="6">Peptide/nickel transport system ATP-binding protein</fullName>
    </submittedName>
</protein>
<organism evidence="6 7">
    <name type="scientific">Jiangella alkaliphila</name>
    <dbReference type="NCBI Taxonomy" id="419479"/>
    <lineage>
        <taxon>Bacteria</taxon>
        <taxon>Bacillati</taxon>
        <taxon>Actinomycetota</taxon>
        <taxon>Actinomycetes</taxon>
        <taxon>Jiangellales</taxon>
        <taxon>Jiangellaceae</taxon>
        <taxon>Jiangella</taxon>
    </lineage>
</organism>
<dbReference type="Pfam" id="PF08352">
    <property type="entry name" value="oligo_HPY"/>
    <property type="match status" value="1"/>
</dbReference>
<dbReference type="InterPro" id="IPR050319">
    <property type="entry name" value="ABC_transp_ATP-bind"/>
</dbReference>
<evidence type="ECO:0000313" key="6">
    <source>
        <dbReference type="EMBL" id="SDU59540.1"/>
    </source>
</evidence>
<evidence type="ECO:0000256" key="4">
    <source>
        <dbReference type="ARBA" id="ARBA00022840"/>
    </source>
</evidence>